<dbReference type="Pfam" id="PF12172">
    <property type="entry name" value="zf-ChsH2"/>
    <property type="match status" value="1"/>
</dbReference>
<dbReference type="InterPro" id="IPR002878">
    <property type="entry name" value="ChsH2_C"/>
</dbReference>
<dbReference type="InterPro" id="IPR012340">
    <property type="entry name" value="NA-bd_OB-fold"/>
</dbReference>
<dbReference type="InterPro" id="IPR022002">
    <property type="entry name" value="ChsH2_Znr"/>
</dbReference>
<organism evidence="3 4">
    <name type="scientific">Noviherbaspirillum sedimenti</name>
    <dbReference type="NCBI Taxonomy" id="2320865"/>
    <lineage>
        <taxon>Bacteria</taxon>
        <taxon>Pseudomonadati</taxon>
        <taxon>Pseudomonadota</taxon>
        <taxon>Betaproteobacteria</taxon>
        <taxon>Burkholderiales</taxon>
        <taxon>Oxalobacteraceae</taxon>
        <taxon>Noviherbaspirillum</taxon>
    </lineage>
</organism>
<sequence length="147" mass="16729">MYELLKDLRVPGPIPTAITRPFWTGVQENRFQLQFCNCCEKWVFYPRALCPHCWSDRLSWREASGIGRIKTFTVVHKPGHPAWTPMAPYALALIELKEGPTMLSLLVGVDPDQVMVGMPVKLHMTRVGELILPCFEPDRVPTGESHE</sequence>
<dbReference type="InterPro" id="IPR052513">
    <property type="entry name" value="Thioester_dehydratase-like"/>
</dbReference>
<dbReference type="EMBL" id="QYUQ01000002">
    <property type="protein sequence ID" value="RJG02604.1"/>
    <property type="molecule type" value="Genomic_DNA"/>
</dbReference>
<proteinExistence type="predicted"/>
<dbReference type="OrthoDB" id="5514845at2"/>
<evidence type="ECO:0000313" key="3">
    <source>
        <dbReference type="EMBL" id="RJG02604.1"/>
    </source>
</evidence>
<reference evidence="4" key="1">
    <citation type="submission" date="2018-09" db="EMBL/GenBank/DDBJ databases">
        <authorList>
            <person name="Zhu H."/>
        </authorList>
    </citation>
    <scope>NUCLEOTIDE SEQUENCE [LARGE SCALE GENOMIC DNA]</scope>
    <source>
        <strain evidence="4">K1S02-23</strain>
    </source>
</reference>
<dbReference type="Proteomes" id="UP000266327">
    <property type="component" value="Unassembled WGS sequence"/>
</dbReference>
<dbReference type="SUPFAM" id="SSF50249">
    <property type="entry name" value="Nucleic acid-binding proteins"/>
    <property type="match status" value="1"/>
</dbReference>
<protein>
    <recommendedName>
        <fullName evidence="5">DNA-binding protein</fullName>
    </recommendedName>
</protein>
<keyword evidence="4" id="KW-1185">Reference proteome</keyword>
<name>A0A3A3G433_9BURK</name>
<comment type="caution">
    <text evidence="3">The sequence shown here is derived from an EMBL/GenBank/DDBJ whole genome shotgun (WGS) entry which is preliminary data.</text>
</comment>
<dbReference type="Gene3D" id="6.10.30.10">
    <property type="match status" value="1"/>
</dbReference>
<evidence type="ECO:0000259" key="2">
    <source>
        <dbReference type="Pfam" id="PF12172"/>
    </source>
</evidence>
<dbReference type="RefSeq" id="WP_119786106.1">
    <property type="nucleotide sequence ID" value="NZ_QYUQ01000002.1"/>
</dbReference>
<dbReference type="AlphaFoldDB" id="A0A3A3G433"/>
<accession>A0A3A3G433</accession>
<dbReference type="PANTHER" id="PTHR34075">
    <property type="entry name" value="BLR3430 PROTEIN"/>
    <property type="match status" value="1"/>
</dbReference>
<evidence type="ECO:0000259" key="1">
    <source>
        <dbReference type="Pfam" id="PF01796"/>
    </source>
</evidence>
<evidence type="ECO:0008006" key="5">
    <source>
        <dbReference type="Google" id="ProtNLM"/>
    </source>
</evidence>
<dbReference type="Pfam" id="PF01796">
    <property type="entry name" value="OB_ChsH2_C"/>
    <property type="match status" value="1"/>
</dbReference>
<evidence type="ECO:0000313" key="4">
    <source>
        <dbReference type="Proteomes" id="UP000266327"/>
    </source>
</evidence>
<gene>
    <name evidence="3" type="ORF">D3878_14320</name>
</gene>
<feature type="domain" description="ChsH2 C-terminal OB-fold" evidence="1">
    <location>
        <begin position="60"/>
        <end position="123"/>
    </location>
</feature>
<feature type="domain" description="ChsH2 rubredoxin-like zinc ribbon" evidence="2">
    <location>
        <begin position="23"/>
        <end position="58"/>
    </location>
</feature>
<dbReference type="PANTHER" id="PTHR34075:SF5">
    <property type="entry name" value="BLR3430 PROTEIN"/>
    <property type="match status" value="1"/>
</dbReference>